<feature type="region of interest" description="Disordered" evidence="1">
    <location>
        <begin position="123"/>
        <end position="177"/>
    </location>
</feature>
<dbReference type="PANTHER" id="PTHR13848">
    <property type="entry name" value="PROTEIN YIPPEE-LIKE CG15309-RELATED"/>
    <property type="match status" value="1"/>
</dbReference>
<feature type="domain" description="Yippee" evidence="2">
    <location>
        <begin position="28"/>
        <end position="116"/>
    </location>
</feature>
<name>A0ABM1VBV7_SOLPN</name>
<dbReference type="RefSeq" id="XP_027773225.1">
    <property type="nucleotide sequence ID" value="XM_027917424.1"/>
</dbReference>
<evidence type="ECO:0000259" key="2">
    <source>
        <dbReference type="PROSITE" id="PS51792"/>
    </source>
</evidence>
<feature type="compositionally biased region" description="Acidic residues" evidence="1">
    <location>
        <begin position="131"/>
        <end position="140"/>
    </location>
</feature>
<accession>A0ABM1VBV7</accession>
<dbReference type="InterPro" id="IPR039058">
    <property type="entry name" value="Yippee_fam"/>
</dbReference>
<reference evidence="3" key="1">
    <citation type="journal article" date="2014" name="Nat. Genet.">
        <title>The genome of the stress-tolerant wild tomato species Solanum pennellii.</title>
        <authorList>
            <person name="Bolger A."/>
            <person name="Scossa F."/>
            <person name="Bolger M.E."/>
            <person name="Lanz C."/>
            <person name="Maumus F."/>
            <person name="Tohge T."/>
            <person name="Quesneville H."/>
            <person name="Alseekh S."/>
            <person name="Sorensen I."/>
            <person name="Lichtenstein G."/>
            <person name="Fich E.A."/>
            <person name="Conte M."/>
            <person name="Keller H."/>
            <person name="Schneeberger K."/>
            <person name="Schwacke R."/>
            <person name="Ofner I."/>
            <person name="Vrebalov J."/>
            <person name="Xu Y."/>
            <person name="Osorio S."/>
            <person name="Aflitos S.A."/>
            <person name="Schijlen E."/>
            <person name="Jimenez-Gomez J.M."/>
            <person name="Ryngajllo M."/>
            <person name="Kimura S."/>
            <person name="Kumar R."/>
            <person name="Koenig D."/>
            <person name="Headland L.R."/>
            <person name="Maloof J.N."/>
            <person name="Sinha N."/>
            <person name="van Ham R.C."/>
            <person name="Lankhorst R.K."/>
            <person name="Mao L."/>
            <person name="Vogel A."/>
            <person name="Arsova B."/>
            <person name="Panstruga R."/>
            <person name="Fei Z."/>
            <person name="Rose J.K."/>
            <person name="Zamir D."/>
            <person name="Carrari F."/>
            <person name="Giovannoni J.J."/>
            <person name="Weigel D."/>
            <person name="Usadel B."/>
            <person name="Fernie A.R."/>
        </authorList>
    </citation>
    <scope>NUCLEOTIDE SEQUENCE [LARGE SCALE GENOMIC DNA]</scope>
    <source>
        <strain evidence="3">cv. LA0716</strain>
    </source>
</reference>
<dbReference type="InterPro" id="IPR034751">
    <property type="entry name" value="Yippee"/>
</dbReference>
<keyword evidence="3" id="KW-1185">Reference proteome</keyword>
<evidence type="ECO:0000256" key="1">
    <source>
        <dbReference type="SAM" id="MobiDB-lite"/>
    </source>
</evidence>
<dbReference type="Proteomes" id="UP000694930">
    <property type="component" value="Chromosome 6"/>
</dbReference>
<sequence length="177" mass="20312">MSIRIWFLIQQFMLRQNLPEYNHIHSVRNFYCHHCTTQVATLHADTQTLPTLSRLRIAVVDDERYYRVIDGMTVAEIFCVQCRNPLGWKIIAVSQPSSDYSVGEFVMRLNTFLSNNNVTSSDLLFGGNNDQDGDADEEQDHDQNGGANEQNAEQDGDTNEQDLGANEQNADQDRWRR</sequence>
<reference evidence="4" key="2">
    <citation type="submission" date="2025-08" db="UniProtKB">
        <authorList>
            <consortium name="RefSeq"/>
        </authorList>
    </citation>
    <scope>IDENTIFICATION</scope>
</reference>
<organism evidence="3 4">
    <name type="scientific">Solanum pennellii</name>
    <name type="common">Tomato</name>
    <name type="synonym">Lycopersicon pennellii</name>
    <dbReference type="NCBI Taxonomy" id="28526"/>
    <lineage>
        <taxon>Eukaryota</taxon>
        <taxon>Viridiplantae</taxon>
        <taxon>Streptophyta</taxon>
        <taxon>Embryophyta</taxon>
        <taxon>Tracheophyta</taxon>
        <taxon>Spermatophyta</taxon>
        <taxon>Magnoliopsida</taxon>
        <taxon>eudicotyledons</taxon>
        <taxon>Gunneridae</taxon>
        <taxon>Pentapetalae</taxon>
        <taxon>asterids</taxon>
        <taxon>lamiids</taxon>
        <taxon>Solanales</taxon>
        <taxon>Solanaceae</taxon>
        <taxon>Solanoideae</taxon>
        <taxon>Solaneae</taxon>
        <taxon>Solanum</taxon>
        <taxon>Solanum subgen. Lycopersicon</taxon>
    </lineage>
</organism>
<dbReference type="PROSITE" id="PS51792">
    <property type="entry name" value="YIPPEE"/>
    <property type="match status" value="1"/>
</dbReference>
<gene>
    <name evidence="4" type="primary">LOC114077494</name>
</gene>
<evidence type="ECO:0000313" key="4">
    <source>
        <dbReference type="RefSeq" id="XP_027773225.1"/>
    </source>
</evidence>
<protein>
    <submittedName>
        <fullName evidence="4">Uncharacterized protein LOC114077494</fullName>
    </submittedName>
</protein>
<proteinExistence type="predicted"/>
<dbReference type="GeneID" id="114077494"/>
<evidence type="ECO:0000313" key="3">
    <source>
        <dbReference type="Proteomes" id="UP000694930"/>
    </source>
</evidence>